<dbReference type="WBParaSite" id="maker-uti_cns_0001429-snap-gene-0.4-mRNA-1">
    <property type="protein sequence ID" value="maker-uti_cns_0001429-snap-gene-0.4-mRNA-1"/>
    <property type="gene ID" value="maker-uti_cns_0001429-snap-gene-0.4"/>
</dbReference>
<protein>
    <submittedName>
        <fullName evidence="2">Secreted protein</fullName>
    </submittedName>
</protein>
<sequence>MRHTDRSQPHSLHACPVSAIGLTVSPSGASSADSACCPCVRSAPEFCSRRITGLPPSPRVKSCWRCA</sequence>
<dbReference type="Proteomes" id="UP000095280">
    <property type="component" value="Unplaced"/>
</dbReference>
<dbReference type="AlphaFoldDB" id="A0A1I8GBA3"/>
<proteinExistence type="predicted"/>
<evidence type="ECO:0000313" key="2">
    <source>
        <dbReference type="WBParaSite" id="maker-uti_cns_0001429-snap-gene-0.4-mRNA-1"/>
    </source>
</evidence>
<evidence type="ECO:0000313" key="1">
    <source>
        <dbReference type="Proteomes" id="UP000095280"/>
    </source>
</evidence>
<keyword evidence="1" id="KW-1185">Reference proteome</keyword>
<reference evidence="2" key="1">
    <citation type="submission" date="2016-11" db="UniProtKB">
        <authorList>
            <consortium name="WormBaseParasite"/>
        </authorList>
    </citation>
    <scope>IDENTIFICATION</scope>
</reference>
<organism evidence="1 2">
    <name type="scientific">Macrostomum lignano</name>
    <dbReference type="NCBI Taxonomy" id="282301"/>
    <lineage>
        <taxon>Eukaryota</taxon>
        <taxon>Metazoa</taxon>
        <taxon>Spiralia</taxon>
        <taxon>Lophotrochozoa</taxon>
        <taxon>Platyhelminthes</taxon>
        <taxon>Rhabditophora</taxon>
        <taxon>Macrostomorpha</taxon>
        <taxon>Macrostomida</taxon>
        <taxon>Macrostomidae</taxon>
        <taxon>Macrostomum</taxon>
    </lineage>
</organism>
<accession>A0A1I8GBA3</accession>
<name>A0A1I8GBA3_9PLAT</name>